<gene>
    <name evidence="1" type="ORF">ACFFIA_08180</name>
</gene>
<keyword evidence="2" id="KW-1185">Reference proteome</keyword>
<dbReference type="RefSeq" id="WP_377247917.1">
    <property type="nucleotide sequence ID" value="NZ_JBHLUH010000009.1"/>
</dbReference>
<reference evidence="1 2" key="1">
    <citation type="submission" date="2024-09" db="EMBL/GenBank/DDBJ databases">
        <authorList>
            <person name="Sun Q."/>
            <person name="Mori K."/>
        </authorList>
    </citation>
    <scope>NUCLEOTIDE SEQUENCE [LARGE SCALE GENOMIC DNA]</scope>
    <source>
        <strain evidence="1 2">TBRC 3947</strain>
    </source>
</reference>
<dbReference type="Proteomes" id="UP001589867">
    <property type="component" value="Unassembled WGS sequence"/>
</dbReference>
<organism evidence="1 2">
    <name type="scientific">Phytohabitans kaempferiae</name>
    <dbReference type="NCBI Taxonomy" id="1620943"/>
    <lineage>
        <taxon>Bacteria</taxon>
        <taxon>Bacillati</taxon>
        <taxon>Actinomycetota</taxon>
        <taxon>Actinomycetes</taxon>
        <taxon>Micromonosporales</taxon>
        <taxon>Micromonosporaceae</taxon>
    </lineage>
</organism>
<proteinExistence type="predicted"/>
<protein>
    <recommendedName>
        <fullName evidence="3">4,5-dihydroxyphthalate decarboxylase</fullName>
    </recommendedName>
</protein>
<evidence type="ECO:0000313" key="2">
    <source>
        <dbReference type="Proteomes" id="UP001589867"/>
    </source>
</evidence>
<sequence>MTGRLRLSLAVTANPWVAPIASGEVTAEGIELLVTRSDPSELFWRQLRLGEFDASEMSLSSFLIARERGVEMVGLPVFPGRRFMHTELYANAAAKIDGPGALAGKRVGVPEYQQTSALWTRGILQHDFGVAPESVEWFMERPAERSHGGATGFTVPPGIRLRQVPPGRSLDSMLLAGELDAAPAGRARYHLPNAVDPDEPAAGWDGLRPLFDDVLAEAGRYVAAHGFVPANNLVVIRGDVYDRHPWVAYNLYEAFRRAKALAAGALTRTVAGGLPLGRQFLRQQDAMLGPDPAPYGLPENRDMLHELCRFSREQGLTTAPIDIDDLFAASVR</sequence>
<dbReference type="SUPFAM" id="SSF53850">
    <property type="entry name" value="Periplasmic binding protein-like II"/>
    <property type="match status" value="1"/>
</dbReference>
<dbReference type="EMBL" id="JBHLUH010000009">
    <property type="protein sequence ID" value="MFC0527634.1"/>
    <property type="molecule type" value="Genomic_DNA"/>
</dbReference>
<accession>A0ABV6LZH8</accession>
<name>A0ABV6LZH8_9ACTN</name>
<comment type="caution">
    <text evidence="1">The sequence shown here is derived from an EMBL/GenBank/DDBJ whole genome shotgun (WGS) entry which is preliminary data.</text>
</comment>
<evidence type="ECO:0008006" key="3">
    <source>
        <dbReference type="Google" id="ProtNLM"/>
    </source>
</evidence>
<evidence type="ECO:0000313" key="1">
    <source>
        <dbReference type="EMBL" id="MFC0527634.1"/>
    </source>
</evidence>